<accession>A0A328PG33</accession>
<dbReference type="Proteomes" id="UP000249782">
    <property type="component" value="Unassembled WGS sequence"/>
</dbReference>
<dbReference type="EMBL" id="QLOE01000008">
    <property type="protein sequence ID" value="RAO78775.1"/>
    <property type="molecule type" value="Genomic_DNA"/>
</dbReference>
<reference evidence="1 2" key="1">
    <citation type="submission" date="2018-06" db="EMBL/GenBank/DDBJ databases">
        <title>Draft genome sequence of hyperthermophilic methanogen Methanothermobacter tenebrarum sp. MCM-B 1447.</title>
        <authorList>
            <person name="Pore S.D."/>
            <person name="Dagar S."/>
            <person name="Dhakephalkar P.K."/>
        </authorList>
    </citation>
    <scope>NUCLEOTIDE SEQUENCE [LARGE SCALE GENOMIC DNA]</scope>
    <source>
        <strain evidence="1 2">MCM B 1447</strain>
    </source>
</reference>
<evidence type="ECO:0000313" key="2">
    <source>
        <dbReference type="Proteomes" id="UP000249782"/>
    </source>
</evidence>
<sequence length="63" mass="7439">MYDFNLSMLLSSLPKNGGYIGEILVYQMIKLDKRCPINNGERGRFSYKFRIYFPQAAEEKLNR</sequence>
<evidence type="ECO:0000313" key="1">
    <source>
        <dbReference type="EMBL" id="RAO78775.1"/>
    </source>
</evidence>
<dbReference type="AlphaFoldDB" id="A0A328PG33"/>
<gene>
    <name evidence="1" type="ORF">DPC56_06630</name>
</gene>
<protein>
    <submittedName>
        <fullName evidence="1">Uncharacterized protein</fullName>
    </submittedName>
</protein>
<keyword evidence="2" id="KW-1185">Reference proteome</keyword>
<proteinExistence type="predicted"/>
<comment type="caution">
    <text evidence="1">The sequence shown here is derived from an EMBL/GenBank/DDBJ whole genome shotgun (WGS) entry which is preliminary data.</text>
</comment>
<name>A0A328PG33_9EURY</name>
<organism evidence="1 2">
    <name type="scientific">Methanothermobacter tenebrarum</name>
    <dbReference type="NCBI Taxonomy" id="680118"/>
    <lineage>
        <taxon>Archaea</taxon>
        <taxon>Methanobacteriati</taxon>
        <taxon>Methanobacteriota</taxon>
        <taxon>Methanomada group</taxon>
        <taxon>Methanobacteria</taxon>
        <taxon>Methanobacteriales</taxon>
        <taxon>Methanobacteriaceae</taxon>
        <taxon>Methanothermobacter</taxon>
    </lineage>
</organism>